<keyword evidence="9" id="KW-0573">Peptidoglycan synthesis</keyword>
<proteinExistence type="predicted"/>
<dbReference type="InterPro" id="IPR050396">
    <property type="entry name" value="Glycosyltr_51/Transpeptidase"/>
</dbReference>
<dbReference type="GO" id="GO:0071555">
    <property type="term" value="P:cell wall organization"/>
    <property type="evidence" value="ECO:0007669"/>
    <property type="project" value="UniProtKB-KW"/>
</dbReference>
<accession>A0A6B1D2Z9</accession>
<keyword evidence="4" id="KW-0645">Protease</keyword>
<dbReference type="GO" id="GO:0009002">
    <property type="term" value="F:serine-type D-Ala-D-Ala carboxypeptidase activity"/>
    <property type="evidence" value="ECO:0007669"/>
    <property type="project" value="UniProtKB-EC"/>
</dbReference>
<keyword evidence="3" id="KW-0121">Carboxypeptidase</keyword>
<dbReference type="InterPro" id="IPR036950">
    <property type="entry name" value="PBP_transglycosylase"/>
</dbReference>
<keyword evidence="2" id="KW-1003">Cell membrane</keyword>
<keyword evidence="5" id="KW-0328">Glycosyltransferase</keyword>
<feature type="domain" description="Glycosyl transferase family 51" evidence="16">
    <location>
        <begin position="70"/>
        <end position="249"/>
    </location>
</feature>
<reference evidence="17" key="1">
    <citation type="submission" date="2019-09" db="EMBL/GenBank/DDBJ databases">
        <title>Characterisation of the sponge microbiome using genome-centric metagenomics.</title>
        <authorList>
            <person name="Engelberts J.P."/>
            <person name="Robbins S.J."/>
            <person name="De Goeij J.M."/>
            <person name="Aranda M."/>
            <person name="Bell S.C."/>
            <person name="Webster N.S."/>
        </authorList>
    </citation>
    <scope>NUCLEOTIDE SEQUENCE</scope>
    <source>
        <strain evidence="17">SB0661_bin_32</strain>
    </source>
</reference>
<evidence type="ECO:0000256" key="6">
    <source>
        <dbReference type="ARBA" id="ARBA00022679"/>
    </source>
</evidence>
<evidence type="ECO:0000256" key="12">
    <source>
        <dbReference type="ARBA" id="ARBA00023316"/>
    </source>
</evidence>
<evidence type="ECO:0000256" key="8">
    <source>
        <dbReference type="ARBA" id="ARBA00022960"/>
    </source>
</evidence>
<dbReference type="GO" id="GO:0008955">
    <property type="term" value="F:peptidoglycan glycosyltransferase activity"/>
    <property type="evidence" value="ECO:0007669"/>
    <property type="project" value="UniProtKB-EC"/>
</dbReference>
<comment type="catalytic activity">
    <reaction evidence="13">
        <text>Preferential cleavage: (Ac)2-L-Lys-D-Ala-|-D-Ala. Also transpeptidation of peptidyl-alanyl moieties that are N-acyl substituents of D-alanine.</text>
        <dbReference type="EC" id="3.4.16.4"/>
    </reaction>
</comment>
<evidence type="ECO:0000256" key="13">
    <source>
        <dbReference type="ARBA" id="ARBA00034000"/>
    </source>
</evidence>
<dbReference type="GO" id="GO:0005886">
    <property type="term" value="C:plasma membrane"/>
    <property type="evidence" value="ECO:0007669"/>
    <property type="project" value="UniProtKB-SubCell"/>
</dbReference>
<dbReference type="PANTHER" id="PTHR32282">
    <property type="entry name" value="BINDING PROTEIN TRANSPEPTIDASE, PUTATIVE-RELATED"/>
    <property type="match status" value="1"/>
</dbReference>
<gene>
    <name evidence="17" type="ORF">F4X14_04300</name>
</gene>
<dbReference type="GO" id="GO:0030288">
    <property type="term" value="C:outer membrane-bounded periplasmic space"/>
    <property type="evidence" value="ECO:0007669"/>
    <property type="project" value="TreeGrafter"/>
</dbReference>
<dbReference type="GO" id="GO:0006508">
    <property type="term" value="P:proteolysis"/>
    <property type="evidence" value="ECO:0007669"/>
    <property type="project" value="UniProtKB-KW"/>
</dbReference>
<dbReference type="EMBL" id="VXMH01000019">
    <property type="protein sequence ID" value="MYC94171.1"/>
    <property type="molecule type" value="Genomic_DNA"/>
</dbReference>
<evidence type="ECO:0000256" key="5">
    <source>
        <dbReference type="ARBA" id="ARBA00022676"/>
    </source>
</evidence>
<dbReference type="AlphaFoldDB" id="A0A6B1D2Z9"/>
<evidence type="ECO:0000313" key="17">
    <source>
        <dbReference type="EMBL" id="MYC94171.1"/>
    </source>
</evidence>
<organism evidence="17">
    <name type="scientific">Caldilineaceae bacterium SB0661_bin_32</name>
    <dbReference type="NCBI Taxonomy" id="2605255"/>
    <lineage>
        <taxon>Bacteria</taxon>
        <taxon>Bacillati</taxon>
        <taxon>Chloroflexota</taxon>
        <taxon>Caldilineae</taxon>
        <taxon>Caldilineales</taxon>
        <taxon>Caldilineaceae</taxon>
    </lineage>
</organism>
<dbReference type="SUPFAM" id="SSF56601">
    <property type="entry name" value="beta-lactamase/transpeptidase-like"/>
    <property type="match status" value="1"/>
</dbReference>
<evidence type="ECO:0000256" key="7">
    <source>
        <dbReference type="ARBA" id="ARBA00022801"/>
    </source>
</evidence>
<evidence type="ECO:0000256" key="3">
    <source>
        <dbReference type="ARBA" id="ARBA00022645"/>
    </source>
</evidence>
<dbReference type="InterPro" id="IPR001264">
    <property type="entry name" value="Glyco_trans_51"/>
</dbReference>
<dbReference type="GO" id="GO:0008658">
    <property type="term" value="F:penicillin binding"/>
    <property type="evidence" value="ECO:0007669"/>
    <property type="project" value="InterPro"/>
</dbReference>
<sequence length="971" mass="105505">MPGSIFDRRTPLLLLLLLTIVLAGCGSRRGAVGRRPAISLAGVAEAYMQLYQPGPVPRVFQTTFLYDRNGRLLAELIGEGRREWASLDRISPYLINATIATEDATFFTNPGVDPVRIAGAALQNVEQGEIVSGASTITMQLARNLFLGSDERYDQTFDRKIAEVGLASELTRTYAKEEILELYLNLLNYGHLAYGPQAAARTYFGKPAAELNLAEATLIAGIPQSPARFDLFADPESAKERQRTVLSLMVRHGFLTLDEANAAFAAEVELGGSPEIHSPHAPHFVDYVVLELDKTLRRPGYVRRAGLHIYTTLDLALQEKAQQIVSQQVAALQPRFGMNNGALIALKPGTAEILAMVGSVAYKNKEIDGQVNVAISPRQPGSAIKPLLYATAFNDNLISPATVIWDTPITYTISTIEEYRPVNYDRKFHGPVTVRAALANSYNVPAVKLLDAVGVERMLESARKMGVESLHRGTDWYGLSLTLGGGEVTLLDLASAYHTIANHGRYQAPQFFLTITDGQGQTLREISATGGTRAISEEAASLVTDILSDDPARVPMFGARSQLTLSRPVAAKTGTTDNNRDAWTMGFTRHLLTGVWVGNTDGRPMRNATGAGAAAPVWNEFMRTVLAEPALLTVLQAPATDTGWAFQVSENVQRLEVCPPGLTCRTGGGEIFSATWLDAAGRRRAVVREQDGNEEGADRESGSTFPLVDSVEYVSSAPVYMKRQTEAGLETRLLGYCGHPAGAERVLLALPDHFGFPQDSPAYCHHCWSMDGADVETVDEGRLLRDRKGALEWSLGSGFPVYLGRCDEMGLMADYTGFAVGIDFASAAAPVSPEIFSSGQLSEVSGPSLLGPHRYILDRLWHDDQCPGQYVMGLAVDDQGLPLPGVAVSLTDAWDNTYRTVSKSGASDTGRFDFPIYGGDAPQRFTLQILDANGNPSGSPIVVPHRTDEVSNKPCHHLVVQRQPWQREFND</sequence>
<keyword evidence="12" id="KW-0961">Cell wall biogenesis/degradation</keyword>
<evidence type="ECO:0000256" key="14">
    <source>
        <dbReference type="ARBA" id="ARBA00049902"/>
    </source>
</evidence>
<evidence type="ECO:0000256" key="10">
    <source>
        <dbReference type="ARBA" id="ARBA00023136"/>
    </source>
</evidence>
<dbReference type="GO" id="GO:0009252">
    <property type="term" value="P:peptidoglycan biosynthetic process"/>
    <property type="evidence" value="ECO:0007669"/>
    <property type="project" value="UniProtKB-KW"/>
</dbReference>
<dbReference type="InterPro" id="IPR023346">
    <property type="entry name" value="Lysozyme-like_dom_sf"/>
</dbReference>
<dbReference type="Gene3D" id="3.40.710.10">
    <property type="entry name" value="DD-peptidase/beta-lactamase superfamily"/>
    <property type="match status" value="1"/>
</dbReference>
<evidence type="ECO:0000256" key="1">
    <source>
        <dbReference type="ARBA" id="ARBA00004236"/>
    </source>
</evidence>
<comment type="subcellular location">
    <subcellularLocation>
        <location evidence="1">Cell membrane</location>
    </subcellularLocation>
</comment>
<evidence type="ECO:0000256" key="4">
    <source>
        <dbReference type="ARBA" id="ARBA00022670"/>
    </source>
</evidence>
<dbReference type="InterPro" id="IPR001460">
    <property type="entry name" value="PCN-bd_Tpept"/>
</dbReference>
<dbReference type="GO" id="GO:0008360">
    <property type="term" value="P:regulation of cell shape"/>
    <property type="evidence" value="ECO:0007669"/>
    <property type="project" value="UniProtKB-KW"/>
</dbReference>
<keyword evidence="7" id="KW-0378">Hydrolase</keyword>
<dbReference type="InterPro" id="IPR012338">
    <property type="entry name" value="Beta-lactam/transpept-like"/>
</dbReference>
<evidence type="ECO:0000256" key="11">
    <source>
        <dbReference type="ARBA" id="ARBA00023268"/>
    </source>
</evidence>
<dbReference type="SUPFAM" id="SSF53955">
    <property type="entry name" value="Lysozyme-like"/>
    <property type="match status" value="1"/>
</dbReference>
<name>A0A6B1D2Z9_9CHLR</name>
<keyword evidence="10" id="KW-0472">Membrane</keyword>
<dbReference type="Gene3D" id="1.10.3810.10">
    <property type="entry name" value="Biosynthetic peptidoglycan transglycosylase-like"/>
    <property type="match status" value="1"/>
</dbReference>
<comment type="catalytic activity">
    <reaction evidence="14">
        <text>[GlcNAc-(1-&gt;4)-Mur2Ac(oyl-L-Ala-gamma-D-Glu-L-Lys-D-Ala-D-Ala)](n)-di-trans,octa-cis-undecaprenyl diphosphate + beta-D-GlcNAc-(1-&gt;4)-Mur2Ac(oyl-L-Ala-gamma-D-Glu-L-Lys-D-Ala-D-Ala)-di-trans,octa-cis-undecaprenyl diphosphate = [GlcNAc-(1-&gt;4)-Mur2Ac(oyl-L-Ala-gamma-D-Glu-L-Lys-D-Ala-D-Ala)](n+1)-di-trans,octa-cis-undecaprenyl diphosphate + di-trans,octa-cis-undecaprenyl diphosphate + H(+)</text>
        <dbReference type="Rhea" id="RHEA:23708"/>
        <dbReference type="Rhea" id="RHEA-COMP:9602"/>
        <dbReference type="Rhea" id="RHEA-COMP:9603"/>
        <dbReference type="ChEBI" id="CHEBI:15378"/>
        <dbReference type="ChEBI" id="CHEBI:58405"/>
        <dbReference type="ChEBI" id="CHEBI:60033"/>
        <dbReference type="ChEBI" id="CHEBI:78435"/>
        <dbReference type="EC" id="2.4.99.28"/>
    </reaction>
</comment>
<keyword evidence="11" id="KW-0511">Multifunctional enzyme</keyword>
<keyword evidence="8" id="KW-0133">Cell shape</keyword>
<feature type="domain" description="Penicillin-binding protein transpeptidase" evidence="15">
    <location>
        <begin position="341"/>
        <end position="622"/>
    </location>
</feature>
<dbReference type="PANTHER" id="PTHR32282:SF11">
    <property type="entry name" value="PENICILLIN-BINDING PROTEIN 1B"/>
    <property type="match status" value="1"/>
</dbReference>
<keyword evidence="6" id="KW-0808">Transferase</keyword>
<dbReference type="Pfam" id="PF00905">
    <property type="entry name" value="Transpeptidase"/>
    <property type="match status" value="1"/>
</dbReference>
<evidence type="ECO:0000259" key="15">
    <source>
        <dbReference type="Pfam" id="PF00905"/>
    </source>
</evidence>
<dbReference type="Pfam" id="PF00912">
    <property type="entry name" value="Transgly"/>
    <property type="match status" value="1"/>
</dbReference>
<evidence type="ECO:0000256" key="9">
    <source>
        <dbReference type="ARBA" id="ARBA00022984"/>
    </source>
</evidence>
<evidence type="ECO:0000256" key="2">
    <source>
        <dbReference type="ARBA" id="ARBA00022475"/>
    </source>
</evidence>
<protein>
    <submittedName>
        <fullName evidence="17">Uncharacterized protein</fullName>
    </submittedName>
</protein>
<evidence type="ECO:0000259" key="16">
    <source>
        <dbReference type="Pfam" id="PF00912"/>
    </source>
</evidence>
<comment type="caution">
    <text evidence="17">The sequence shown here is derived from an EMBL/GenBank/DDBJ whole genome shotgun (WGS) entry which is preliminary data.</text>
</comment>